<gene>
    <name evidence="1" type="primary">NIK1_1</name>
    <name evidence="1" type="ORF">EIP91_010933</name>
</gene>
<dbReference type="GO" id="GO:0016301">
    <property type="term" value="F:kinase activity"/>
    <property type="evidence" value="ECO:0007669"/>
    <property type="project" value="UniProtKB-KW"/>
</dbReference>
<evidence type="ECO:0000313" key="1">
    <source>
        <dbReference type="EMBL" id="TCD59988.1"/>
    </source>
</evidence>
<proteinExistence type="predicted"/>
<dbReference type="AlphaFoldDB" id="A0A4R0R8J5"/>
<dbReference type="STRING" id="92696.A0A4R0R8J5"/>
<reference evidence="1 2" key="1">
    <citation type="submission" date="2018-11" db="EMBL/GenBank/DDBJ databases">
        <title>Genome assembly of Steccherinum ochraceum LE-BIN_3174, the white-rot fungus of the Steccherinaceae family (The Residual Polyporoid clade, Polyporales, Basidiomycota).</title>
        <authorList>
            <person name="Fedorova T.V."/>
            <person name="Glazunova O.A."/>
            <person name="Landesman E.O."/>
            <person name="Moiseenko K.V."/>
            <person name="Psurtseva N.V."/>
            <person name="Savinova O.S."/>
            <person name="Shakhova N.V."/>
            <person name="Tyazhelova T.V."/>
            <person name="Vasina D.V."/>
        </authorList>
    </citation>
    <scope>NUCLEOTIDE SEQUENCE [LARGE SCALE GENOMIC DNA]</scope>
    <source>
        <strain evidence="1 2">LE-BIN_3174</strain>
    </source>
</reference>
<evidence type="ECO:0000313" key="2">
    <source>
        <dbReference type="Proteomes" id="UP000292702"/>
    </source>
</evidence>
<dbReference type="Proteomes" id="UP000292702">
    <property type="component" value="Unassembled WGS sequence"/>
</dbReference>
<keyword evidence="1" id="KW-0418">Kinase</keyword>
<accession>A0A4R0R8J5</accession>
<protein>
    <submittedName>
        <fullName evidence="1">Histidine kinase osmosensor</fullName>
    </submittedName>
</protein>
<dbReference type="EMBL" id="RWJN01000685">
    <property type="protein sequence ID" value="TCD59988.1"/>
    <property type="molecule type" value="Genomic_DNA"/>
</dbReference>
<keyword evidence="1" id="KW-0808">Transferase</keyword>
<feature type="non-terminal residue" evidence="1">
    <location>
        <position position="1"/>
    </location>
</feature>
<keyword evidence="2" id="KW-1185">Reference proteome</keyword>
<sequence length="81" mass="8959">GVQGTWADLTRNVNQMATNLTDQMLELKTTVNQMVSRLSTLANEVTRVSLEVGTEGKMGGQACVPDVQGMWYAFTQLVMRH</sequence>
<name>A0A4R0R8J5_9APHY</name>
<organism evidence="1 2">
    <name type="scientific">Steccherinum ochraceum</name>
    <dbReference type="NCBI Taxonomy" id="92696"/>
    <lineage>
        <taxon>Eukaryota</taxon>
        <taxon>Fungi</taxon>
        <taxon>Dikarya</taxon>
        <taxon>Basidiomycota</taxon>
        <taxon>Agaricomycotina</taxon>
        <taxon>Agaricomycetes</taxon>
        <taxon>Polyporales</taxon>
        <taxon>Steccherinaceae</taxon>
        <taxon>Steccherinum</taxon>
    </lineage>
</organism>
<dbReference type="OrthoDB" id="3133167at2759"/>
<comment type="caution">
    <text evidence="1">The sequence shown here is derived from an EMBL/GenBank/DDBJ whole genome shotgun (WGS) entry which is preliminary data.</text>
</comment>